<dbReference type="InterPro" id="IPR002781">
    <property type="entry name" value="TM_pro_TauE-like"/>
</dbReference>
<sequence>MPDITLWEIAIGLLAGVLIGLSKTGFATISIFSIVMMSQIFPAKEASGIILVMLIAADIIAVVYYRRNVVWSYLLSLLPWVMIGLVVGYYVLDQINNSQLQIMLGVLILSLIVLNVCRERLGEKLNEKLPQSIWFTSSMGILAGFATMVGNVAASVMVIYFLAKGLPKKEFIGTGAWFFFVVNLIKVPFLVDLGLITMNTLAYDTWFLPGIIAGAVIGIKLLPYIPQKQFQHIILVLASVGALRLIIF</sequence>
<feature type="transmembrane region" description="Helical" evidence="8">
    <location>
        <begin position="12"/>
        <end position="40"/>
    </location>
</feature>
<organism evidence="9 10">
    <name type="scientific">Ammoniphilus resinae</name>
    <dbReference type="NCBI Taxonomy" id="861532"/>
    <lineage>
        <taxon>Bacteria</taxon>
        <taxon>Bacillati</taxon>
        <taxon>Bacillota</taxon>
        <taxon>Bacilli</taxon>
        <taxon>Bacillales</taxon>
        <taxon>Paenibacillaceae</taxon>
        <taxon>Aneurinibacillus group</taxon>
        <taxon>Ammoniphilus</taxon>
    </lineage>
</organism>
<feature type="transmembrane region" description="Helical" evidence="8">
    <location>
        <begin position="98"/>
        <end position="117"/>
    </location>
</feature>
<evidence type="ECO:0000313" key="9">
    <source>
        <dbReference type="EMBL" id="MBP1934250.1"/>
    </source>
</evidence>
<dbReference type="EMBL" id="JAGGKT010000018">
    <property type="protein sequence ID" value="MBP1934250.1"/>
    <property type="molecule type" value="Genomic_DNA"/>
</dbReference>
<keyword evidence="10" id="KW-1185">Reference proteome</keyword>
<reference evidence="9 10" key="1">
    <citation type="submission" date="2021-03" db="EMBL/GenBank/DDBJ databases">
        <title>Genomic Encyclopedia of Type Strains, Phase IV (KMG-IV): sequencing the most valuable type-strain genomes for metagenomic binning, comparative biology and taxonomic classification.</title>
        <authorList>
            <person name="Goeker M."/>
        </authorList>
    </citation>
    <scope>NUCLEOTIDE SEQUENCE [LARGE SCALE GENOMIC DNA]</scope>
    <source>
        <strain evidence="9 10">DSM 24738</strain>
    </source>
</reference>
<feature type="transmembrane region" description="Helical" evidence="8">
    <location>
        <begin position="206"/>
        <end position="224"/>
    </location>
</feature>
<feature type="transmembrane region" description="Helical" evidence="8">
    <location>
        <begin position="230"/>
        <end position="247"/>
    </location>
</feature>
<feature type="transmembrane region" description="Helical" evidence="8">
    <location>
        <begin position="46"/>
        <end position="65"/>
    </location>
</feature>
<evidence type="ECO:0000256" key="2">
    <source>
        <dbReference type="ARBA" id="ARBA00009142"/>
    </source>
</evidence>
<feature type="transmembrane region" description="Helical" evidence="8">
    <location>
        <begin position="175"/>
        <end position="194"/>
    </location>
</feature>
<evidence type="ECO:0000256" key="5">
    <source>
        <dbReference type="ARBA" id="ARBA00022692"/>
    </source>
</evidence>
<evidence type="ECO:0000256" key="4">
    <source>
        <dbReference type="ARBA" id="ARBA00022475"/>
    </source>
</evidence>
<evidence type="ECO:0000256" key="7">
    <source>
        <dbReference type="ARBA" id="ARBA00023136"/>
    </source>
</evidence>
<comment type="subcellular location">
    <subcellularLocation>
        <location evidence="1 8">Cell membrane</location>
        <topology evidence="1 8">Multi-pass membrane protein</topology>
    </subcellularLocation>
</comment>
<keyword evidence="3" id="KW-0813">Transport</keyword>
<evidence type="ECO:0000313" key="10">
    <source>
        <dbReference type="Proteomes" id="UP001519343"/>
    </source>
</evidence>
<dbReference type="Proteomes" id="UP001519343">
    <property type="component" value="Unassembled WGS sequence"/>
</dbReference>
<feature type="transmembrane region" description="Helical" evidence="8">
    <location>
        <begin position="138"/>
        <end position="163"/>
    </location>
</feature>
<gene>
    <name evidence="9" type="ORF">J2Z37_004269</name>
</gene>
<proteinExistence type="inferred from homology"/>
<dbReference type="RefSeq" id="WP_209812256.1">
    <property type="nucleotide sequence ID" value="NZ_JAGGKT010000018.1"/>
</dbReference>
<evidence type="ECO:0000256" key="6">
    <source>
        <dbReference type="ARBA" id="ARBA00022989"/>
    </source>
</evidence>
<dbReference type="PANTHER" id="PTHR30269">
    <property type="entry name" value="TRANSMEMBRANE PROTEIN YFCA"/>
    <property type="match status" value="1"/>
</dbReference>
<feature type="transmembrane region" description="Helical" evidence="8">
    <location>
        <begin position="72"/>
        <end position="92"/>
    </location>
</feature>
<protein>
    <recommendedName>
        <fullName evidence="8">Probable membrane transporter protein</fullName>
    </recommendedName>
</protein>
<name>A0ABS4GVF2_9BACL</name>
<keyword evidence="7 8" id="KW-0472">Membrane</keyword>
<accession>A0ABS4GVF2</accession>
<keyword evidence="5 8" id="KW-0812">Transmembrane</keyword>
<dbReference type="PANTHER" id="PTHR30269:SF23">
    <property type="entry name" value="MEMBRANE TRANSPORTER PROTEIN YDHB-RELATED"/>
    <property type="match status" value="1"/>
</dbReference>
<comment type="caution">
    <text evidence="9">The sequence shown here is derived from an EMBL/GenBank/DDBJ whole genome shotgun (WGS) entry which is preliminary data.</text>
</comment>
<evidence type="ECO:0000256" key="3">
    <source>
        <dbReference type="ARBA" id="ARBA00022448"/>
    </source>
</evidence>
<keyword evidence="4 8" id="KW-1003">Cell membrane</keyword>
<evidence type="ECO:0000256" key="1">
    <source>
        <dbReference type="ARBA" id="ARBA00004651"/>
    </source>
</evidence>
<dbReference type="Pfam" id="PF01925">
    <property type="entry name" value="TauE"/>
    <property type="match status" value="1"/>
</dbReference>
<keyword evidence="6 8" id="KW-1133">Transmembrane helix</keyword>
<comment type="similarity">
    <text evidence="2 8">Belongs to the 4-toluene sulfonate uptake permease (TSUP) (TC 2.A.102) family.</text>
</comment>
<evidence type="ECO:0000256" key="8">
    <source>
        <dbReference type="RuleBase" id="RU363041"/>
    </source>
</evidence>
<dbReference type="InterPro" id="IPR052017">
    <property type="entry name" value="TSUP"/>
</dbReference>